<dbReference type="KEGG" id="raj:RA11412_0813"/>
<dbReference type="NCBIfam" id="NF008183">
    <property type="entry name" value="PRK10933.1"/>
    <property type="match status" value="1"/>
</dbReference>
<dbReference type="CDD" id="cd11333">
    <property type="entry name" value="AmyAc_SI_OligoGlu_DGase"/>
    <property type="match status" value="1"/>
</dbReference>
<dbReference type="SUPFAM" id="SSF51011">
    <property type="entry name" value="Glycosyl hydrolase domain"/>
    <property type="match status" value="1"/>
</dbReference>
<dbReference type="GeneID" id="93861565"/>
<dbReference type="InterPro" id="IPR045857">
    <property type="entry name" value="O16G_dom_2"/>
</dbReference>
<dbReference type="InterPro" id="IPR017853">
    <property type="entry name" value="GH"/>
</dbReference>
<dbReference type="SMART" id="SM00642">
    <property type="entry name" value="Aamy"/>
    <property type="match status" value="1"/>
</dbReference>
<dbReference type="SUPFAM" id="SSF51445">
    <property type="entry name" value="(Trans)glycosidases"/>
    <property type="match status" value="1"/>
</dbReference>
<comment type="similarity">
    <text evidence="1">Belongs to the glycosyl hydrolase 13 family.</text>
</comment>
<dbReference type="Pfam" id="PF00128">
    <property type="entry name" value="Alpha-amylase"/>
    <property type="match status" value="1"/>
</dbReference>
<keyword evidence="5" id="KW-1185">Reference proteome</keyword>
<organism evidence="4 5">
    <name type="scientific">Rothia aeria</name>
    <dbReference type="NCBI Taxonomy" id="172042"/>
    <lineage>
        <taxon>Bacteria</taxon>
        <taxon>Bacillati</taxon>
        <taxon>Actinomycetota</taxon>
        <taxon>Actinomycetes</taxon>
        <taxon>Micrococcales</taxon>
        <taxon>Micrococcaceae</taxon>
        <taxon>Rothia</taxon>
    </lineage>
</organism>
<dbReference type="RefSeq" id="WP_128087422.1">
    <property type="nucleotide sequence ID" value="NZ_CBDEQU010000038.1"/>
</dbReference>
<protein>
    <submittedName>
        <fullName evidence="4">Trehalose-6-phosphate hydrolase</fullName>
    </submittedName>
</protein>
<dbReference type="Proteomes" id="UP000250241">
    <property type="component" value="Chromosome"/>
</dbReference>
<dbReference type="Gene3D" id="2.60.40.1180">
    <property type="entry name" value="Golgi alpha-mannosidase II"/>
    <property type="match status" value="1"/>
</dbReference>
<dbReference type="PANTHER" id="PTHR10357:SF217">
    <property type="entry name" value="TREHALOSE-6-PHOSPHATE HYDROLASE"/>
    <property type="match status" value="1"/>
</dbReference>
<evidence type="ECO:0000313" key="4">
    <source>
        <dbReference type="EMBL" id="BAV87112.1"/>
    </source>
</evidence>
<accession>A0A2Z5QXF1</accession>
<dbReference type="Gene3D" id="3.20.20.80">
    <property type="entry name" value="Glycosidases"/>
    <property type="match status" value="1"/>
</dbReference>
<dbReference type="InterPro" id="IPR013780">
    <property type="entry name" value="Glyco_hydro_b"/>
</dbReference>
<dbReference type="InterPro" id="IPR006047">
    <property type="entry name" value="GH13_cat_dom"/>
</dbReference>
<name>A0A2Z5QXF1_9MICC</name>
<keyword evidence="3" id="KW-0326">Glycosidase</keyword>
<dbReference type="Gene3D" id="3.90.400.10">
    <property type="entry name" value="Oligo-1,6-glucosidase, Domain 2"/>
    <property type="match status" value="1"/>
</dbReference>
<evidence type="ECO:0000313" key="5">
    <source>
        <dbReference type="Proteomes" id="UP000250241"/>
    </source>
</evidence>
<proteinExistence type="inferred from homology"/>
<evidence type="ECO:0000256" key="2">
    <source>
        <dbReference type="ARBA" id="ARBA00022801"/>
    </source>
</evidence>
<evidence type="ECO:0000256" key="1">
    <source>
        <dbReference type="ARBA" id="ARBA00008061"/>
    </source>
</evidence>
<dbReference type="GO" id="GO:0004556">
    <property type="term" value="F:alpha-amylase activity"/>
    <property type="evidence" value="ECO:0007669"/>
    <property type="project" value="TreeGrafter"/>
</dbReference>
<reference evidence="4 5" key="1">
    <citation type="submission" date="2016-10" db="EMBL/GenBank/DDBJ databases">
        <title>Genome sequence of Rothia aeria strain JCM11412.</title>
        <authorList>
            <person name="Nambu T."/>
        </authorList>
    </citation>
    <scope>NUCLEOTIDE SEQUENCE [LARGE SCALE GENOMIC DNA]</scope>
    <source>
        <strain evidence="4 5">JCM 11412</strain>
    </source>
</reference>
<sequence>MSFRNSVIYQIYPKSFYSTHGRPTGDIRGIIEKVPYVASLGVGMVWFNPFFASPQHDNGYDISDYYAINPELGTMEDVEEMIAAFGEHGIGVMFDMVLNHVSTEHEWFRRAQAGEREYWDYFYLRPGRVQPDGTVVPPTNWESKFGGSAWEPFTDTAGEVYRDESGAPLYYLHLYDVTQADLNWYNPAVREELYKVVNFWYDKGVRGFRFDVINVIGKSEELEDAPAGVVDKTLYTDTPIVHTCLRELNRASFGRYGDTVTVGEMSSTSIENCVGYSNPENRELDMVFSFHHLKVDYEDGEKWSKVPFRFAELKGLLNDWALGMQAGGGWNALFWNNHDQPRALNRFGDVQRYRAESATMLATVIHLLRGTPYIYQGEEIGMIDPVYSSIDDYVDVEAHNAFKTLRARGLSEVEALEVVRAKARDNSRVPMQWESGSGGERGTVGFGTAAPWLAPAPSVDAATGAGISVADEERDGVILPYYRELIRLRGQYPVISEGSYAPYTLDHERVFGYLREHIAKGTRTRLLVLNNFFGDETAVGVPAEFMPGEVLDAVAGSEGSRVPAEAQSARVLLCNYKNPLGCVSGVSETSESSGASSVSGSDPGKVEVTLRPYESLALIVEEPIVSS</sequence>
<evidence type="ECO:0000256" key="3">
    <source>
        <dbReference type="ARBA" id="ARBA00023295"/>
    </source>
</evidence>
<dbReference type="EMBL" id="AP017895">
    <property type="protein sequence ID" value="BAV87112.1"/>
    <property type="molecule type" value="Genomic_DNA"/>
</dbReference>
<dbReference type="FunFam" id="3.20.20.80:FF:000064">
    <property type="entry name" value="Oligo-1,6-glucosidase"/>
    <property type="match status" value="1"/>
</dbReference>
<keyword evidence="2 4" id="KW-0378">Hydrolase</keyword>
<gene>
    <name evidence="4" type="ORF">RA11412_0813</name>
</gene>
<dbReference type="GO" id="GO:0009313">
    <property type="term" value="P:oligosaccharide catabolic process"/>
    <property type="evidence" value="ECO:0007669"/>
    <property type="project" value="TreeGrafter"/>
</dbReference>
<dbReference type="AlphaFoldDB" id="A0A2Z5QXF1"/>
<dbReference type="PANTHER" id="PTHR10357">
    <property type="entry name" value="ALPHA-AMYLASE FAMILY MEMBER"/>
    <property type="match status" value="1"/>
</dbReference>